<reference evidence="2" key="1">
    <citation type="submission" date="2023-03" db="EMBL/GenBank/DDBJ databases">
        <title>Chromosome-scale reference genome and RAD-based genetic map of yellow starthistle (Centaurea solstitialis) reveal putative structural variation and QTLs associated with invader traits.</title>
        <authorList>
            <person name="Reatini B."/>
            <person name="Cang F.A."/>
            <person name="Jiang Q."/>
            <person name="Mckibben M.T.W."/>
            <person name="Barker M.S."/>
            <person name="Rieseberg L.H."/>
            <person name="Dlugosch K.M."/>
        </authorList>
    </citation>
    <scope>NUCLEOTIDE SEQUENCE</scope>
    <source>
        <strain evidence="2">CAN-66</strain>
        <tissue evidence="2">Leaf</tissue>
    </source>
</reference>
<dbReference type="Proteomes" id="UP001172457">
    <property type="component" value="Chromosome 2"/>
</dbReference>
<dbReference type="AlphaFoldDB" id="A0AA38TUI5"/>
<dbReference type="EMBL" id="JARYMX010000002">
    <property type="protein sequence ID" value="KAJ9560611.1"/>
    <property type="molecule type" value="Genomic_DNA"/>
</dbReference>
<gene>
    <name evidence="2" type="ORF">OSB04_005771</name>
</gene>
<protein>
    <recommendedName>
        <fullName evidence="1">Retrotransposon gag domain-containing protein</fullName>
    </recommendedName>
</protein>
<comment type="caution">
    <text evidence="2">The sequence shown here is derived from an EMBL/GenBank/DDBJ whole genome shotgun (WGS) entry which is preliminary data.</text>
</comment>
<feature type="domain" description="Retrotransposon gag" evidence="1">
    <location>
        <begin position="288"/>
        <end position="380"/>
    </location>
</feature>
<evidence type="ECO:0000313" key="3">
    <source>
        <dbReference type="Proteomes" id="UP001172457"/>
    </source>
</evidence>
<dbReference type="InterPro" id="IPR005162">
    <property type="entry name" value="Retrotrans_gag_dom"/>
</dbReference>
<organism evidence="2 3">
    <name type="scientific">Centaurea solstitialis</name>
    <name type="common">yellow star-thistle</name>
    <dbReference type="NCBI Taxonomy" id="347529"/>
    <lineage>
        <taxon>Eukaryota</taxon>
        <taxon>Viridiplantae</taxon>
        <taxon>Streptophyta</taxon>
        <taxon>Embryophyta</taxon>
        <taxon>Tracheophyta</taxon>
        <taxon>Spermatophyta</taxon>
        <taxon>Magnoliopsida</taxon>
        <taxon>eudicotyledons</taxon>
        <taxon>Gunneridae</taxon>
        <taxon>Pentapetalae</taxon>
        <taxon>asterids</taxon>
        <taxon>campanulids</taxon>
        <taxon>Asterales</taxon>
        <taxon>Asteraceae</taxon>
        <taxon>Carduoideae</taxon>
        <taxon>Cardueae</taxon>
        <taxon>Centaureinae</taxon>
        <taxon>Centaurea</taxon>
    </lineage>
</organism>
<proteinExistence type="predicted"/>
<dbReference type="Pfam" id="PF03732">
    <property type="entry name" value="Retrotrans_gag"/>
    <property type="match status" value="1"/>
</dbReference>
<evidence type="ECO:0000313" key="2">
    <source>
        <dbReference type="EMBL" id="KAJ9560611.1"/>
    </source>
</evidence>
<name>A0AA38TUI5_9ASTR</name>
<sequence length="383" mass="43459">MACASWLNYAEKPIAVLERRTKTLRNKEIGIVKESEGCSVFYVSARDEDGGYRKEKPSDPLDSFQRTYERREGGDLGFEARSFNWRLVVIDCIIDHVARFEGFGVEIPFTVVNRDLESHVQASAGQTAGSLPRLDPPFPLVRYFPEGKGESYRVRLRDSGSVNMGRPAKKGKKVVTEEDQETLDLREMIAAEVGEALHDMLPGYLAQMKEELTNEMRSQVEAAVAAKPGGSGGSGGGQLRVTTYKDFSACQPPQFNGQKDPVASSRWISEVEGAFLTSSCSEEVKVRYASNLLRKAAKDWWNLINRTRTLEQIATMTWEQFKELFKEQYVPQVEVERLTGEFLAMKQTTETMNKITNLFLERSLFCPDYVASERMKMYVMRRF</sequence>
<keyword evidence="3" id="KW-1185">Reference proteome</keyword>
<accession>A0AA38TUI5</accession>
<evidence type="ECO:0000259" key="1">
    <source>
        <dbReference type="Pfam" id="PF03732"/>
    </source>
</evidence>